<gene>
    <name evidence="2" type="ORF">CSSPJE1EN2_LOCUS25098</name>
</gene>
<sequence length="81" mass="7924">MHKNRLEGAAAEGDGKKKLAAPNSRAGLETTSPGFAVKARNNNGAKAASMVVVEEGKAAAGAVGLATTRTTTTAGSNGGKA</sequence>
<evidence type="ECO:0008006" key="4">
    <source>
        <dbReference type="Google" id="ProtNLM"/>
    </source>
</evidence>
<evidence type="ECO:0000256" key="1">
    <source>
        <dbReference type="SAM" id="MobiDB-lite"/>
    </source>
</evidence>
<dbReference type="Proteomes" id="UP001497522">
    <property type="component" value="Unassembled WGS sequence"/>
</dbReference>
<keyword evidence="3" id="KW-1185">Reference proteome</keyword>
<name>A0ABP1A1P5_9BRYO</name>
<organism evidence="2 3">
    <name type="scientific">Sphagnum jensenii</name>
    <dbReference type="NCBI Taxonomy" id="128206"/>
    <lineage>
        <taxon>Eukaryota</taxon>
        <taxon>Viridiplantae</taxon>
        <taxon>Streptophyta</taxon>
        <taxon>Embryophyta</taxon>
        <taxon>Bryophyta</taxon>
        <taxon>Sphagnophytina</taxon>
        <taxon>Sphagnopsida</taxon>
        <taxon>Sphagnales</taxon>
        <taxon>Sphagnaceae</taxon>
        <taxon>Sphagnum</taxon>
    </lineage>
</organism>
<evidence type="ECO:0000313" key="3">
    <source>
        <dbReference type="Proteomes" id="UP001497522"/>
    </source>
</evidence>
<dbReference type="EMBL" id="CAXHBF010000112">
    <property type="protein sequence ID" value="CAK9855166.1"/>
    <property type="molecule type" value="Genomic_DNA"/>
</dbReference>
<accession>A0ABP1A1P5</accession>
<comment type="caution">
    <text evidence="2">The sequence shown here is derived from an EMBL/GenBank/DDBJ whole genome shotgun (WGS) entry which is preliminary data.</text>
</comment>
<proteinExistence type="predicted"/>
<evidence type="ECO:0000313" key="2">
    <source>
        <dbReference type="EMBL" id="CAK9855166.1"/>
    </source>
</evidence>
<feature type="non-terminal residue" evidence="2">
    <location>
        <position position="81"/>
    </location>
</feature>
<feature type="region of interest" description="Disordered" evidence="1">
    <location>
        <begin position="1"/>
        <end position="35"/>
    </location>
</feature>
<reference evidence="2" key="1">
    <citation type="submission" date="2024-03" db="EMBL/GenBank/DDBJ databases">
        <authorList>
            <consortium name="ELIXIR-Norway"/>
            <consortium name="Elixir Norway"/>
        </authorList>
    </citation>
    <scope>NUCLEOTIDE SEQUENCE</scope>
</reference>
<protein>
    <recommendedName>
        <fullName evidence="4">SMP domain-containing protein</fullName>
    </recommendedName>
</protein>